<dbReference type="GO" id="GO:0007165">
    <property type="term" value="P:signal transduction"/>
    <property type="evidence" value="ECO:0007669"/>
    <property type="project" value="InterPro"/>
</dbReference>
<dbReference type="KEGG" id="ceu:A7L45_07760"/>
<protein>
    <recommendedName>
        <fullName evidence="1">TIR domain-containing protein</fullName>
    </recommendedName>
</protein>
<dbReference type="InterPro" id="IPR035897">
    <property type="entry name" value="Toll_tir_struct_dom_sf"/>
</dbReference>
<evidence type="ECO:0000259" key="1">
    <source>
        <dbReference type="Pfam" id="PF13676"/>
    </source>
</evidence>
<dbReference type="AlphaFoldDB" id="A0A1J0GF95"/>
<organism evidence="2 3">
    <name type="scientific">Clostridium estertheticum subsp. estertheticum</name>
    <dbReference type="NCBI Taxonomy" id="1552"/>
    <lineage>
        <taxon>Bacteria</taxon>
        <taxon>Bacillati</taxon>
        <taxon>Bacillota</taxon>
        <taxon>Clostridia</taxon>
        <taxon>Eubacteriales</taxon>
        <taxon>Clostridiaceae</taxon>
        <taxon>Clostridium</taxon>
    </lineage>
</organism>
<proteinExistence type="predicted"/>
<dbReference type="Proteomes" id="UP000182569">
    <property type="component" value="Chromosome"/>
</dbReference>
<dbReference type="STRING" id="1552.A7L45_07760"/>
<keyword evidence="3" id="KW-1185">Reference proteome</keyword>
<dbReference type="InterPro" id="IPR000157">
    <property type="entry name" value="TIR_dom"/>
</dbReference>
<sequence>MSNLDFRKKRAIENLLGMGSGYVLTLSKDEVKECIADVSDVDLNTTAYYELSSAKIVRKFCNEQDDYVVAELLQIFLDVYKEDSKEDDNCKKVQSIVNGLKNKNKLEKISYIALEKEENNLNDTSVILSKDNLYSPSKNVSKIFISHSSSDAPFGSAIVKLLRNLGLKKVQIVFTSEVKYGIPLDLNIFDYLKKQITDGVYILYLLSDNYYESIACLNEMGAAWVVQNQYTIVAVPGFQFSNPKLSKGAIDPKQIGFILDDQFRILEFRDNILAQFGLKVDEMDWIDYLKEYNTTISNLHINELI</sequence>
<dbReference type="SUPFAM" id="SSF52200">
    <property type="entry name" value="Toll/Interleukin receptor TIR domain"/>
    <property type="match status" value="1"/>
</dbReference>
<accession>A0A1J0GF95</accession>
<reference evidence="3" key="1">
    <citation type="journal article" date="2016" name="Front. Microbiol.">
        <title>Complete Genome Sequence of Clostridium estertheticum DSM 8809, a Microbe Identified in Spoiled Vacuum Packed Beef.</title>
        <authorList>
            <person name="Yu Z."/>
            <person name="Gunn L."/>
            <person name="Brennan E."/>
            <person name="Reid R."/>
            <person name="Wall P.G."/>
            <person name="Gaora O.P."/>
            <person name="Hurley D."/>
            <person name="Bolton D."/>
            <person name="Fanning S."/>
        </authorList>
    </citation>
    <scope>NUCLEOTIDE SEQUENCE [LARGE SCALE GENOMIC DNA]</scope>
    <source>
        <strain evidence="3">DSM 8809</strain>
    </source>
</reference>
<dbReference type="EMBL" id="CP015756">
    <property type="protein sequence ID" value="APC39971.1"/>
    <property type="molecule type" value="Genomic_DNA"/>
</dbReference>
<dbReference type="Gene3D" id="3.40.50.10140">
    <property type="entry name" value="Toll/interleukin-1 receptor homology (TIR) domain"/>
    <property type="match status" value="1"/>
</dbReference>
<evidence type="ECO:0000313" key="2">
    <source>
        <dbReference type="EMBL" id="APC39971.1"/>
    </source>
</evidence>
<evidence type="ECO:0000313" key="3">
    <source>
        <dbReference type="Proteomes" id="UP000182569"/>
    </source>
</evidence>
<gene>
    <name evidence="2" type="ORF">A7L45_07760</name>
</gene>
<dbReference type="RefSeq" id="WP_071612265.1">
    <property type="nucleotide sequence ID" value="NZ_CP015756.1"/>
</dbReference>
<feature type="domain" description="TIR" evidence="1">
    <location>
        <begin position="143"/>
        <end position="230"/>
    </location>
</feature>
<name>A0A1J0GF95_9CLOT</name>
<dbReference type="Pfam" id="PF13676">
    <property type="entry name" value="TIR_2"/>
    <property type="match status" value="1"/>
</dbReference>